<dbReference type="SUPFAM" id="SSF56524">
    <property type="entry name" value="Oxidoreductase molybdopterin-binding domain"/>
    <property type="match status" value="1"/>
</dbReference>
<gene>
    <name evidence="2" type="ORF">C7374_12116</name>
</gene>
<organism evidence="2 3">
    <name type="scientific">Falsochrobactrum ovis</name>
    <dbReference type="NCBI Taxonomy" id="1293442"/>
    <lineage>
        <taxon>Bacteria</taxon>
        <taxon>Pseudomonadati</taxon>
        <taxon>Pseudomonadota</taxon>
        <taxon>Alphaproteobacteria</taxon>
        <taxon>Hyphomicrobiales</taxon>
        <taxon>Brucellaceae</taxon>
        <taxon>Falsochrobactrum</taxon>
    </lineage>
</organism>
<evidence type="ECO:0000313" key="2">
    <source>
        <dbReference type="EMBL" id="RAK25630.1"/>
    </source>
</evidence>
<feature type="domain" description="Oxidoreductase molybdopterin-binding" evidence="1">
    <location>
        <begin position="76"/>
        <end position="145"/>
    </location>
</feature>
<dbReference type="EMBL" id="QLMK01000021">
    <property type="protein sequence ID" value="RAK25630.1"/>
    <property type="molecule type" value="Genomic_DNA"/>
</dbReference>
<reference evidence="2 3" key="1">
    <citation type="submission" date="2018-06" db="EMBL/GenBank/DDBJ databases">
        <title>Genomic Encyclopedia of Type Strains, Phase IV (KMG-IV): sequencing the most valuable type-strain genomes for metagenomic binning, comparative biology and taxonomic classification.</title>
        <authorList>
            <person name="Goeker M."/>
        </authorList>
    </citation>
    <scope>NUCLEOTIDE SEQUENCE [LARGE SCALE GENOMIC DNA]</scope>
    <source>
        <strain evidence="2 3">DSM 26720</strain>
    </source>
</reference>
<dbReference type="InterPro" id="IPR000572">
    <property type="entry name" value="OxRdtase_Mopterin-bd_dom"/>
</dbReference>
<dbReference type="AlphaFoldDB" id="A0A364JRV9"/>
<dbReference type="InterPro" id="IPR036374">
    <property type="entry name" value="OxRdtase_Mopterin-bd_sf"/>
</dbReference>
<evidence type="ECO:0000259" key="1">
    <source>
        <dbReference type="Pfam" id="PF00174"/>
    </source>
</evidence>
<dbReference type="Gene3D" id="3.90.420.10">
    <property type="entry name" value="Oxidoreductase, molybdopterin-binding domain"/>
    <property type="match status" value="1"/>
</dbReference>
<proteinExistence type="predicted"/>
<sequence length="171" mass="19585">MNIFFFSILTISFFYFVPGANGQDQSLLPSPKSPPMLEVRGAISKTNVKDGAHFDMEMLKVLPVAELETSTAVTDGVRRFEGFLMRDLLAYVGAQGTTVTAKALNDYTIKIAIAEFDRFDVLVAYEMDGEPLLPSDKGPLWLVYPRDQHVELQDIRFDYRWVWQLRWLDIR</sequence>
<dbReference type="Proteomes" id="UP000249453">
    <property type="component" value="Unassembled WGS sequence"/>
</dbReference>
<dbReference type="Pfam" id="PF00174">
    <property type="entry name" value="Oxidored_molyb"/>
    <property type="match status" value="1"/>
</dbReference>
<accession>A0A364JRV9</accession>
<name>A0A364JRV9_9HYPH</name>
<protein>
    <recommendedName>
        <fullName evidence="1">Oxidoreductase molybdopterin-binding domain-containing protein</fullName>
    </recommendedName>
</protein>
<evidence type="ECO:0000313" key="3">
    <source>
        <dbReference type="Proteomes" id="UP000249453"/>
    </source>
</evidence>
<comment type="caution">
    <text evidence="2">The sequence shown here is derived from an EMBL/GenBank/DDBJ whole genome shotgun (WGS) entry which is preliminary data.</text>
</comment>
<keyword evidence="3" id="KW-1185">Reference proteome</keyword>
<dbReference type="RefSeq" id="WP_210205148.1">
    <property type="nucleotide sequence ID" value="NZ_JBHEEY010000021.1"/>
</dbReference>